<proteinExistence type="predicted"/>
<reference evidence="1 2" key="1">
    <citation type="submission" date="2022-04" db="EMBL/GenBank/DDBJ databases">
        <title>Genome diversity in the genus Frankia.</title>
        <authorList>
            <person name="Carlos-Shanley C."/>
            <person name="Hahn D."/>
        </authorList>
    </citation>
    <scope>NUCLEOTIDE SEQUENCE [LARGE SCALE GENOMIC DNA]</scope>
    <source>
        <strain evidence="1 2">Ag45/Mut15</strain>
    </source>
</reference>
<dbReference type="RefSeq" id="WP_248826826.1">
    <property type="nucleotide sequence ID" value="NZ_JALKFT010000043.1"/>
</dbReference>
<dbReference type="EMBL" id="JALKFT010000043">
    <property type="protein sequence ID" value="MCK9878749.1"/>
    <property type="molecule type" value="Genomic_DNA"/>
</dbReference>
<sequence>MRHPGRHWFVPRYASSPGFAIVVLDEAGLPVETVVGWVTEALAEGHAQSRYEVGRYRIVPNRPPGKGVAPMSVRG</sequence>
<keyword evidence="2" id="KW-1185">Reference proteome</keyword>
<evidence type="ECO:0000313" key="2">
    <source>
        <dbReference type="Proteomes" id="UP001201873"/>
    </source>
</evidence>
<evidence type="ECO:0000313" key="1">
    <source>
        <dbReference type="EMBL" id="MCK9878749.1"/>
    </source>
</evidence>
<comment type="caution">
    <text evidence="1">The sequence shown here is derived from an EMBL/GenBank/DDBJ whole genome shotgun (WGS) entry which is preliminary data.</text>
</comment>
<accession>A0ABT0K4L9</accession>
<protein>
    <submittedName>
        <fullName evidence="1">Uncharacterized protein</fullName>
    </submittedName>
</protein>
<gene>
    <name evidence="1" type="ORF">MXD59_23805</name>
</gene>
<organism evidence="1 2">
    <name type="scientific">Frankia umida</name>
    <dbReference type="NCBI Taxonomy" id="573489"/>
    <lineage>
        <taxon>Bacteria</taxon>
        <taxon>Bacillati</taxon>
        <taxon>Actinomycetota</taxon>
        <taxon>Actinomycetes</taxon>
        <taxon>Frankiales</taxon>
        <taxon>Frankiaceae</taxon>
        <taxon>Frankia</taxon>
    </lineage>
</organism>
<name>A0ABT0K4L9_9ACTN</name>
<dbReference type="Proteomes" id="UP001201873">
    <property type="component" value="Unassembled WGS sequence"/>
</dbReference>